<dbReference type="GO" id="GO:0006352">
    <property type="term" value="P:DNA-templated transcription initiation"/>
    <property type="evidence" value="ECO:0007669"/>
    <property type="project" value="InterPro"/>
</dbReference>
<evidence type="ECO:0000256" key="5">
    <source>
        <dbReference type="ARBA" id="ARBA00023163"/>
    </source>
</evidence>
<dbReference type="InterPro" id="IPR014325">
    <property type="entry name" value="RNA_pol_sigma-E_actinobac"/>
</dbReference>
<reference evidence="8" key="1">
    <citation type="submission" date="2021-06" db="EMBL/GenBank/DDBJ databases">
        <title>Complete genome sequence of Nocardioides sp. G188.</title>
        <authorList>
            <person name="Im W.-T."/>
        </authorList>
    </citation>
    <scope>NUCLEOTIDE SEQUENCE</scope>
    <source>
        <strain evidence="8">G188</strain>
    </source>
</reference>
<evidence type="ECO:0000256" key="4">
    <source>
        <dbReference type="ARBA" id="ARBA00023125"/>
    </source>
</evidence>
<keyword evidence="4" id="KW-0238">DNA-binding</keyword>
<dbReference type="GO" id="GO:0003677">
    <property type="term" value="F:DNA binding"/>
    <property type="evidence" value="ECO:0007669"/>
    <property type="project" value="UniProtKB-KW"/>
</dbReference>
<feature type="domain" description="RNA polymerase sigma-70 region 2" evidence="6">
    <location>
        <begin position="15"/>
        <end position="80"/>
    </location>
</feature>
<dbReference type="PANTHER" id="PTHR43133:SF50">
    <property type="entry name" value="ECF RNA POLYMERASE SIGMA FACTOR SIGM"/>
    <property type="match status" value="1"/>
</dbReference>
<evidence type="ECO:0000256" key="1">
    <source>
        <dbReference type="ARBA" id="ARBA00010641"/>
    </source>
</evidence>
<keyword evidence="2" id="KW-0805">Transcription regulation</keyword>
<evidence type="ECO:0000256" key="3">
    <source>
        <dbReference type="ARBA" id="ARBA00023082"/>
    </source>
</evidence>
<dbReference type="AlphaFoldDB" id="A0A975XYS5"/>
<dbReference type="InterPro" id="IPR007627">
    <property type="entry name" value="RNA_pol_sigma70_r2"/>
</dbReference>
<dbReference type="KEGG" id="nps:KRR39_13100"/>
<evidence type="ECO:0000256" key="2">
    <source>
        <dbReference type="ARBA" id="ARBA00023015"/>
    </source>
</evidence>
<dbReference type="EMBL" id="CP077062">
    <property type="protein sequence ID" value="QWZ06514.1"/>
    <property type="molecule type" value="Genomic_DNA"/>
</dbReference>
<proteinExistence type="inferred from homology"/>
<evidence type="ECO:0000313" key="9">
    <source>
        <dbReference type="Proteomes" id="UP000683575"/>
    </source>
</evidence>
<dbReference type="NCBIfam" id="TIGR02983">
    <property type="entry name" value="SigE-fam_strep"/>
    <property type="match status" value="1"/>
</dbReference>
<dbReference type="InterPro" id="IPR014284">
    <property type="entry name" value="RNA_pol_sigma-70_dom"/>
</dbReference>
<dbReference type="RefSeq" id="WP_216937480.1">
    <property type="nucleotide sequence ID" value="NZ_CP077062.1"/>
</dbReference>
<evidence type="ECO:0000259" key="7">
    <source>
        <dbReference type="Pfam" id="PF08281"/>
    </source>
</evidence>
<keyword evidence="3" id="KW-0731">Sigma factor</keyword>
<keyword evidence="5" id="KW-0804">Transcription</keyword>
<sequence>MTVSRWDADTAVEQLYATHYRRLVRLAVLLVRDPETAEEVVQDAFVAMHGTWRTLSEPEKGLAYLRQTVVNRSRSVLRHRGVRARYADRAAVSTGRERRDLPGADEHVVAAEHRTAVLDALRTLPDRQREVLALRYYLDLSEADIASTLGISRGAVKSHSSRGVAALRILMEDPA</sequence>
<dbReference type="Pfam" id="PF08281">
    <property type="entry name" value="Sigma70_r4_2"/>
    <property type="match status" value="1"/>
</dbReference>
<dbReference type="Pfam" id="PF04542">
    <property type="entry name" value="Sigma70_r2"/>
    <property type="match status" value="1"/>
</dbReference>
<organism evidence="8 9">
    <name type="scientific">Nocardioides panacis</name>
    <dbReference type="NCBI Taxonomy" id="2849501"/>
    <lineage>
        <taxon>Bacteria</taxon>
        <taxon>Bacillati</taxon>
        <taxon>Actinomycetota</taxon>
        <taxon>Actinomycetes</taxon>
        <taxon>Propionibacteriales</taxon>
        <taxon>Nocardioidaceae</taxon>
        <taxon>Nocardioides</taxon>
    </lineage>
</organism>
<dbReference type="PANTHER" id="PTHR43133">
    <property type="entry name" value="RNA POLYMERASE ECF-TYPE SIGMA FACTO"/>
    <property type="match status" value="1"/>
</dbReference>
<dbReference type="GO" id="GO:0016987">
    <property type="term" value="F:sigma factor activity"/>
    <property type="evidence" value="ECO:0007669"/>
    <property type="project" value="UniProtKB-KW"/>
</dbReference>
<name>A0A975XYS5_9ACTN</name>
<dbReference type="InterPro" id="IPR013249">
    <property type="entry name" value="RNA_pol_sigma70_r4_t2"/>
</dbReference>
<protein>
    <submittedName>
        <fullName evidence="8">SigE family RNA polymerase sigma factor</fullName>
    </submittedName>
</protein>
<dbReference type="CDD" id="cd06171">
    <property type="entry name" value="Sigma70_r4"/>
    <property type="match status" value="1"/>
</dbReference>
<evidence type="ECO:0000313" key="8">
    <source>
        <dbReference type="EMBL" id="QWZ06514.1"/>
    </source>
</evidence>
<gene>
    <name evidence="8" type="ORF">KRR39_13100</name>
</gene>
<dbReference type="InterPro" id="IPR039425">
    <property type="entry name" value="RNA_pol_sigma-70-like"/>
</dbReference>
<comment type="similarity">
    <text evidence="1">Belongs to the sigma-70 factor family. ECF subfamily.</text>
</comment>
<dbReference type="NCBIfam" id="TIGR02937">
    <property type="entry name" value="sigma70-ECF"/>
    <property type="match status" value="1"/>
</dbReference>
<keyword evidence="9" id="KW-1185">Reference proteome</keyword>
<evidence type="ECO:0000259" key="6">
    <source>
        <dbReference type="Pfam" id="PF04542"/>
    </source>
</evidence>
<dbReference type="Proteomes" id="UP000683575">
    <property type="component" value="Chromosome"/>
</dbReference>
<feature type="domain" description="RNA polymerase sigma factor 70 region 4 type 2" evidence="7">
    <location>
        <begin position="116"/>
        <end position="167"/>
    </location>
</feature>
<accession>A0A975XYS5</accession>